<dbReference type="Proteomes" id="UP000029267">
    <property type="component" value="Unassembled WGS sequence"/>
</dbReference>
<organism evidence="1 2">
    <name type="scientific">Geobacillus icigianus</name>
    <dbReference type="NCBI Taxonomy" id="1430331"/>
    <lineage>
        <taxon>Bacteria</taxon>
        <taxon>Bacillati</taxon>
        <taxon>Bacillota</taxon>
        <taxon>Bacilli</taxon>
        <taxon>Bacillales</taxon>
        <taxon>Anoxybacillaceae</taxon>
        <taxon>Geobacillus</taxon>
    </lineage>
</organism>
<dbReference type="EMBL" id="JPYA02000001">
    <property type="protein sequence ID" value="MEB3750222.1"/>
    <property type="molecule type" value="Genomic_DNA"/>
</dbReference>
<sequence length="44" mass="5067">MRGMKPTAVLVRKIKWILQGFSILAKGQVYADFLLKSLIFLEGW</sequence>
<comment type="caution">
    <text evidence="1">The sequence shown here is derived from an EMBL/GenBank/DDBJ whole genome shotgun (WGS) entry which is preliminary data.</text>
</comment>
<accession>A0ABU6BE48</accession>
<gene>
    <name evidence="1" type="ORF">EP10_001061</name>
</gene>
<keyword evidence="2" id="KW-1185">Reference proteome</keyword>
<name>A0ABU6BE48_9BACL</name>
<evidence type="ECO:0000313" key="2">
    <source>
        <dbReference type="Proteomes" id="UP000029267"/>
    </source>
</evidence>
<reference evidence="1 2" key="1">
    <citation type="journal article" date="2014" name="Genome Announc.">
        <title>Draft Genome Sequence of Geobacillus icigianus Strain G1w1T Isolated from Hot Springs in the Valley of Geysers, Kamchatka (Russian Federation).</title>
        <authorList>
            <person name="Bryanskaya A.V."/>
            <person name="Rozanov A.S."/>
            <person name="Logacheva M.D."/>
            <person name="Kotenko A.V."/>
            <person name="Peltek S.E."/>
        </authorList>
    </citation>
    <scope>NUCLEOTIDE SEQUENCE [LARGE SCALE GENOMIC DNA]</scope>
    <source>
        <strain evidence="1 2">G1w1</strain>
    </source>
</reference>
<evidence type="ECO:0008006" key="3">
    <source>
        <dbReference type="Google" id="ProtNLM"/>
    </source>
</evidence>
<protein>
    <recommendedName>
        <fullName evidence="3">Transposase</fullName>
    </recommendedName>
</protein>
<proteinExistence type="predicted"/>
<evidence type="ECO:0000313" key="1">
    <source>
        <dbReference type="EMBL" id="MEB3750222.1"/>
    </source>
</evidence>